<name>A0A427T206_9PSEU</name>
<feature type="chain" id="PRO_5039188671" evidence="5">
    <location>
        <begin position="22"/>
        <end position="326"/>
    </location>
</feature>
<dbReference type="InterPro" id="IPR051313">
    <property type="entry name" value="Bact_iron-sidero_bind"/>
</dbReference>
<gene>
    <name evidence="7" type="ORF">EIY87_35235</name>
</gene>
<evidence type="ECO:0000256" key="4">
    <source>
        <dbReference type="ARBA" id="ARBA00022729"/>
    </source>
</evidence>
<accession>A0A427T206</accession>
<evidence type="ECO:0000256" key="5">
    <source>
        <dbReference type="SAM" id="SignalP"/>
    </source>
</evidence>
<evidence type="ECO:0000256" key="2">
    <source>
        <dbReference type="ARBA" id="ARBA00008814"/>
    </source>
</evidence>
<dbReference type="Gene3D" id="3.40.50.1980">
    <property type="entry name" value="Nitrogenase molybdenum iron protein domain"/>
    <property type="match status" value="2"/>
</dbReference>
<evidence type="ECO:0000313" key="7">
    <source>
        <dbReference type="EMBL" id="RSD11989.1"/>
    </source>
</evidence>
<dbReference type="PROSITE" id="PS51257">
    <property type="entry name" value="PROKAR_LIPOPROTEIN"/>
    <property type="match status" value="1"/>
</dbReference>
<dbReference type="GO" id="GO:1901678">
    <property type="term" value="P:iron coordination entity transport"/>
    <property type="evidence" value="ECO:0007669"/>
    <property type="project" value="UniProtKB-ARBA"/>
</dbReference>
<feature type="domain" description="Fe/B12 periplasmic-binding" evidence="6">
    <location>
        <begin position="59"/>
        <end position="326"/>
    </location>
</feature>
<dbReference type="AlphaFoldDB" id="A0A427T206"/>
<evidence type="ECO:0000256" key="1">
    <source>
        <dbReference type="ARBA" id="ARBA00004196"/>
    </source>
</evidence>
<keyword evidence="4 5" id="KW-0732">Signal</keyword>
<sequence length="326" mass="34042">MRITRMILGLTAAATVFVAGCGTTEEPAGGTAATPSTAGPVTVVDSRGKEVKLPHPAKRVAATEWNAVEHLVSLGVMPVGVSDIKGYGQWVSAEKLDGTPKDIGTRGEPSLDTLGSLGLDLVIVTDSVTEGALEQIEAKVPVIVINGGNAKDPIAGMFAGLDVIAKATGTEAKAAQLKAEFEQKLTSAKAEVEKLGAAGQQVAFSDAYVTSGSVSIRPYTKGALVSAVFARLGLQTAWPMDGDPVYGLGQADVEGLTKLPDVRFWYMANNADGDPYRQELANNAIWQNLPFVKSGKVHRFPDSLWMFGGPKSMAQFADAAVAALKG</sequence>
<keyword evidence="3" id="KW-0813">Transport</keyword>
<dbReference type="PANTHER" id="PTHR30532">
    <property type="entry name" value="IRON III DICITRATE-BINDING PERIPLASMIC PROTEIN"/>
    <property type="match status" value="1"/>
</dbReference>
<proteinExistence type="inferred from homology"/>
<dbReference type="CDD" id="cd01146">
    <property type="entry name" value="FhuD"/>
    <property type="match status" value="1"/>
</dbReference>
<evidence type="ECO:0000256" key="3">
    <source>
        <dbReference type="ARBA" id="ARBA00022448"/>
    </source>
</evidence>
<reference evidence="7 8" key="1">
    <citation type="submission" date="2018-12" db="EMBL/GenBank/DDBJ databases">
        <title>Amycolatopsis eburnea sp. nov. actinomycete associate with arbuscular mycorrhiza fungal spore.</title>
        <authorList>
            <person name="Lumyong S."/>
            <person name="Chaiya L."/>
        </authorList>
    </citation>
    <scope>NUCLEOTIDE SEQUENCE [LARGE SCALE GENOMIC DNA]</scope>
    <source>
        <strain evidence="7 8">GLM-1</strain>
    </source>
</reference>
<dbReference type="Pfam" id="PF01497">
    <property type="entry name" value="Peripla_BP_2"/>
    <property type="match status" value="1"/>
</dbReference>
<comment type="caution">
    <text evidence="7">The sequence shown here is derived from an EMBL/GenBank/DDBJ whole genome shotgun (WGS) entry which is preliminary data.</text>
</comment>
<evidence type="ECO:0000313" key="8">
    <source>
        <dbReference type="Proteomes" id="UP000267081"/>
    </source>
</evidence>
<organism evidence="7 8">
    <name type="scientific">Amycolatopsis eburnea</name>
    <dbReference type="NCBI Taxonomy" id="2267691"/>
    <lineage>
        <taxon>Bacteria</taxon>
        <taxon>Bacillati</taxon>
        <taxon>Actinomycetota</taxon>
        <taxon>Actinomycetes</taxon>
        <taxon>Pseudonocardiales</taxon>
        <taxon>Pseudonocardiaceae</taxon>
        <taxon>Amycolatopsis</taxon>
    </lineage>
</organism>
<dbReference type="PANTHER" id="PTHR30532:SF1">
    <property type="entry name" value="IRON(3+)-HYDROXAMATE-BINDING PROTEIN FHUD"/>
    <property type="match status" value="1"/>
</dbReference>
<keyword evidence="8" id="KW-1185">Reference proteome</keyword>
<dbReference type="SUPFAM" id="SSF53807">
    <property type="entry name" value="Helical backbone' metal receptor"/>
    <property type="match status" value="1"/>
</dbReference>
<dbReference type="EMBL" id="RSEC01000059">
    <property type="protein sequence ID" value="RSD11989.1"/>
    <property type="molecule type" value="Genomic_DNA"/>
</dbReference>
<dbReference type="Proteomes" id="UP000267081">
    <property type="component" value="Unassembled WGS sequence"/>
</dbReference>
<protein>
    <submittedName>
        <fullName evidence="7">Iron-siderophore ABC transporter substrate-binding protein</fullName>
    </submittedName>
</protein>
<dbReference type="PROSITE" id="PS50983">
    <property type="entry name" value="FE_B12_PBP"/>
    <property type="match status" value="1"/>
</dbReference>
<comment type="subcellular location">
    <subcellularLocation>
        <location evidence="1">Cell envelope</location>
    </subcellularLocation>
</comment>
<dbReference type="GO" id="GO:0030288">
    <property type="term" value="C:outer membrane-bounded periplasmic space"/>
    <property type="evidence" value="ECO:0007669"/>
    <property type="project" value="TreeGrafter"/>
</dbReference>
<dbReference type="OrthoDB" id="9793175at2"/>
<feature type="signal peptide" evidence="5">
    <location>
        <begin position="1"/>
        <end position="21"/>
    </location>
</feature>
<evidence type="ECO:0000259" key="6">
    <source>
        <dbReference type="PROSITE" id="PS50983"/>
    </source>
</evidence>
<dbReference type="InterPro" id="IPR002491">
    <property type="entry name" value="ABC_transptr_periplasmic_BD"/>
</dbReference>
<comment type="similarity">
    <text evidence="2">Belongs to the bacterial solute-binding protein 8 family.</text>
</comment>
<dbReference type="RefSeq" id="WP_125314214.1">
    <property type="nucleotide sequence ID" value="NZ_RSEC01000059.1"/>
</dbReference>